<evidence type="ECO:0000256" key="1">
    <source>
        <dbReference type="SAM" id="Phobius"/>
    </source>
</evidence>
<name>A0AAD6VGF0_9AGAR</name>
<keyword evidence="3" id="KW-1185">Reference proteome</keyword>
<dbReference type="AlphaFoldDB" id="A0AAD6VGF0"/>
<dbReference type="Proteomes" id="UP001219525">
    <property type="component" value="Unassembled WGS sequence"/>
</dbReference>
<feature type="transmembrane region" description="Helical" evidence="1">
    <location>
        <begin position="59"/>
        <end position="78"/>
    </location>
</feature>
<protein>
    <submittedName>
        <fullName evidence="2">Uncharacterized protein</fullName>
    </submittedName>
</protein>
<gene>
    <name evidence="2" type="ORF">GGX14DRAFT_394195</name>
</gene>
<keyword evidence="1" id="KW-0472">Membrane</keyword>
<evidence type="ECO:0000313" key="2">
    <source>
        <dbReference type="EMBL" id="KAJ7211262.1"/>
    </source>
</evidence>
<dbReference type="EMBL" id="JARJCW010000026">
    <property type="protein sequence ID" value="KAJ7211262.1"/>
    <property type="molecule type" value="Genomic_DNA"/>
</dbReference>
<evidence type="ECO:0000313" key="3">
    <source>
        <dbReference type="Proteomes" id="UP001219525"/>
    </source>
</evidence>
<feature type="transmembrane region" description="Helical" evidence="1">
    <location>
        <begin position="16"/>
        <end position="38"/>
    </location>
</feature>
<reference evidence="2" key="1">
    <citation type="submission" date="2023-03" db="EMBL/GenBank/DDBJ databases">
        <title>Massive genome expansion in bonnet fungi (Mycena s.s.) driven by repeated elements and novel gene families across ecological guilds.</title>
        <authorList>
            <consortium name="Lawrence Berkeley National Laboratory"/>
            <person name="Harder C.B."/>
            <person name="Miyauchi S."/>
            <person name="Viragh M."/>
            <person name="Kuo A."/>
            <person name="Thoen E."/>
            <person name="Andreopoulos B."/>
            <person name="Lu D."/>
            <person name="Skrede I."/>
            <person name="Drula E."/>
            <person name="Henrissat B."/>
            <person name="Morin E."/>
            <person name="Kohler A."/>
            <person name="Barry K."/>
            <person name="LaButti K."/>
            <person name="Morin E."/>
            <person name="Salamov A."/>
            <person name="Lipzen A."/>
            <person name="Mereny Z."/>
            <person name="Hegedus B."/>
            <person name="Baldrian P."/>
            <person name="Stursova M."/>
            <person name="Weitz H."/>
            <person name="Taylor A."/>
            <person name="Grigoriev I.V."/>
            <person name="Nagy L.G."/>
            <person name="Martin F."/>
            <person name="Kauserud H."/>
        </authorList>
    </citation>
    <scope>NUCLEOTIDE SEQUENCE</scope>
    <source>
        <strain evidence="2">9144</strain>
    </source>
</reference>
<keyword evidence="1" id="KW-0812">Transmembrane</keyword>
<comment type="caution">
    <text evidence="2">The sequence shown here is derived from an EMBL/GenBank/DDBJ whole genome shotgun (WGS) entry which is preliminary data.</text>
</comment>
<proteinExistence type="predicted"/>
<keyword evidence="1" id="KW-1133">Transmembrane helix</keyword>
<feature type="transmembrane region" description="Helical" evidence="1">
    <location>
        <begin position="84"/>
        <end position="107"/>
    </location>
</feature>
<sequence length="123" mass="13175">MSANGAGRHATSNTHAAAGTAGAFAPNFLACLAGPMYMWERGELSGRVQKRTAVGTRHLRDAHLLAGLLAGLASWQWPEILRKYTPYLAIGIGGIGQFAAASTFVMFNASRFIWSRVRAQGLK</sequence>
<organism evidence="2 3">
    <name type="scientific">Mycena pura</name>
    <dbReference type="NCBI Taxonomy" id="153505"/>
    <lineage>
        <taxon>Eukaryota</taxon>
        <taxon>Fungi</taxon>
        <taxon>Dikarya</taxon>
        <taxon>Basidiomycota</taxon>
        <taxon>Agaricomycotina</taxon>
        <taxon>Agaricomycetes</taxon>
        <taxon>Agaricomycetidae</taxon>
        <taxon>Agaricales</taxon>
        <taxon>Marasmiineae</taxon>
        <taxon>Mycenaceae</taxon>
        <taxon>Mycena</taxon>
    </lineage>
</organism>
<accession>A0AAD6VGF0</accession>